<evidence type="ECO:0000256" key="2">
    <source>
        <dbReference type="SAM" id="SignalP"/>
    </source>
</evidence>
<feature type="region of interest" description="Disordered" evidence="1">
    <location>
        <begin position="356"/>
        <end position="432"/>
    </location>
</feature>
<feature type="chain" id="PRO_5034500577" evidence="2">
    <location>
        <begin position="19"/>
        <end position="510"/>
    </location>
</feature>
<evidence type="ECO:0000256" key="1">
    <source>
        <dbReference type="SAM" id="MobiDB-lite"/>
    </source>
</evidence>
<feature type="compositionally biased region" description="Low complexity" evidence="1">
    <location>
        <begin position="482"/>
        <end position="494"/>
    </location>
</feature>
<feature type="signal peptide" evidence="2">
    <location>
        <begin position="1"/>
        <end position="18"/>
    </location>
</feature>
<feature type="compositionally biased region" description="Gly residues" evidence="1">
    <location>
        <begin position="387"/>
        <end position="396"/>
    </location>
</feature>
<feature type="compositionally biased region" description="Basic and acidic residues" evidence="1">
    <location>
        <begin position="358"/>
        <end position="386"/>
    </location>
</feature>
<dbReference type="EMBL" id="JABEXW010000301">
    <property type="protein sequence ID" value="KAF4966226.1"/>
    <property type="molecule type" value="Genomic_DNA"/>
</dbReference>
<evidence type="ECO:0000313" key="3">
    <source>
        <dbReference type="EMBL" id="KAF4966226.1"/>
    </source>
</evidence>
<keyword evidence="2" id="KW-0732">Signal</keyword>
<accession>A0A8H4X9S1</accession>
<keyword evidence="4" id="KW-1185">Reference proteome</keyword>
<reference evidence="3" key="1">
    <citation type="journal article" date="2020" name="BMC Genomics">
        <title>Correction to: Identification and distribution of gene clusters required for synthesis of sphingolipid metabolism inhibitors in diverse species of the filamentous fungus Fusarium.</title>
        <authorList>
            <person name="Kim H.S."/>
            <person name="Lohmar J.M."/>
            <person name="Busman M."/>
            <person name="Brown D.W."/>
            <person name="Naumann T.A."/>
            <person name="Divon H.H."/>
            <person name="Lysoe E."/>
            <person name="Uhlig S."/>
            <person name="Proctor R.H."/>
        </authorList>
    </citation>
    <scope>NUCLEOTIDE SEQUENCE</scope>
    <source>
        <strain evidence="3">NRRL 20472</strain>
    </source>
</reference>
<dbReference type="AlphaFoldDB" id="A0A8H4X9S1"/>
<feature type="compositionally biased region" description="Basic and acidic residues" evidence="1">
    <location>
        <begin position="403"/>
        <end position="412"/>
    </location>
</feature>
<sequence length="510" mass="54035">MVRFTPLATLALVPLIQARLNWFDARDTIAECPPCSAYDKTCSHTVTVIEPSGPHETVTISDPEGSYHTVTVKEPGEPGKTVTITQNYQSPQTKVVYISQGEKINPPKETVTVTSPGKTVTVTETETSEHVVTKKVNVYPDPGNSNGNGYQSGPKTVTISGGHPAPSAGSPDYDGGVVTKVVGAGGDNEKYPGKVHTVTVVNGGEVKTLTYTDSYDKTIVKTITQDNGQEKVVTVTDTNKQEVIETVTLDEGGKKIIKTITTEDTNSNVVTKTIQKGGKYYTVIVKPEPTVSTITEGNGDYITTVVDAPHTYTLTAPAQYDTAAVTDDDCETFTRTATYTGKPEVEVIVYDPETGDSTCKRKEDGQPCHPGYDNDKTGYGDDDTHTGGDGSKGSGDSGDPSSDGDKAHEGGDSKGQYADPSHTKGQDGNGSLPVYTKIRTYGNGDTYTEVYGADETACDSLAVSTSIATVYNTVVVTVGGSSSQYASPSSTPTANRRAAKKARSPFPIQW</sequence>
<protein>
    <submittedName>
        <fullName evidence="3">Uncharacterized protein</fullName>
    </submittedName>
</protein>
<dbReference type="Proteomes" id="UP000622797">
    <property type="component" value="Unassembled WGS sequence"/>
</dbReference>
<reference evidence="3" key="2">
    <citation type="submission" date="2020-05" db="EMBL/GenBank/DDBJ databases">
        <authorList>
            <person name="Kim H.-S."/>
            <person name="Proctor R.H."/>
            <person name="Brown D.W."/>
        </authorList>
    </citation>
    <scope>NUCLEOTIDE SEQUENCE</scope>
    <source>
        <strain evidence="3">NRRL 20472</strain>
    </source>
</reference>
<evidence type="ECO:0000313" key="4">
    <source>
        <dbReference type="Proteomes" id="UP000622797"/>
    </source>
</evidence>
<comment type="caution">
    <text evidence="3">The sequence shown here is derived from an EMBL/GenBank/DDBJ whole genome shotgun (WGS) entry which is preliminary data.</text>
</comment>
<organism evidence="3 4">
    <name type="scientific">Fusarium sarcochroum</name>
    <dbReference type="NCBI Taxonomy" id="1208366"/>
    <lineage>
        <taxon>Eukaryota</taxon>
        <taxon>Fungi</taxon>
        <taxon>Dikarya</taxon>
        <taxon>Ascomycota</taxon>
        <taxon>Pezizomycotina</taxon>
        <taxon>Sordariomycetes</taxon>
        <taxon>Hypocreomycetidae</taxon>
        <taxon>Hypocreales</taxon>
        <taxon>Nectriaceae</taxon>
        <taxon>Fusarium</taxon>
        <taxon>Fusarium lateritium species complex</taxon>
    </lineage>
</organism>
<name>A0A8H4X9S1_9HYPO</name>
<feature type="region of interest" description="Disordered" evidence="1">
    <location>
        <begin position="482"/>
        <end position="510"/>
    </location>
</feature>
<dbReference type="OrthoDB" id="5085439at2759"/>
<proteinExistence type="predicted"/>
<gene>
    <name evidence="3" type="ORF">FSARC_6111</name>
</gene>